<dbReference type="STRING" id="64571.A0A1Y2GAB3"/>
<accession>A0A1Y2GAB3</accession>
<dbReference type="Proteomes" id="UP000193648">
    <property type="component" value="Unassembled WGS sequence"/>
</dbReference>
<protein>
    <submittedName>
        <fullName evidence="3">ABC1 family-domain-containing protein</fullName>
    </submittedName>
</protein>
<dbReference type="SUPFAM" id="SSF56112">
    <property type="entry name" value="Protein kinase-like (PK-like)"/>
    <property type="match status" value="1"/>
</dbReference>
<dbReference type="EMBL" id="MCFF01000050">
    <property type="protein sequence ID" value="ORZ05505.1"/>
    <property type="molecule type" value="Genomic_DNA"/>
</dbReference>
<dbReference type="InterPro" id="IPR004147">
    <property type="entry name" value="ABC1_dom"/>
</dbReference>
<dbReference type="Pfam" id="PF03109">
    <property type="entry name" value="ABC1"/>
    <property type="match status" value="1"/>
</dbReference>
<gene>
    <name evidence="3" type="ORF">BCR41DRAFT_374411</name>
</gene>
<evidence type="ECO:0000313" key="4">
    <source>
        <dbReference type="Proteomes" id="UP000193648"/>
    </source>
</evidence>
<name>A0A1Y2GAB3_9FUNG</name>
<dbReference type="InterPro" id="IPR045307">
    <property type="entry name" value="ADCK1_dom"/>
</dbReference>
<proteinExistence type="inferred from homology"/>
<reference evidence="3 4" key="1">
    <citation type="submission" date="2016-07" db="EMBL/GenBank/DDBJ databases">
        <title>Pervasive Adenine N6-methylation of Active Genes in Fungi.</title>
        <authorList>
            <consortium name="DOE Joint Genome Institute"/>
            <person name="Mondo S.J."/>
            <person name="Dannebaum R.O."/>
            <person name="Kuo R.C."/>
            <person name="Labutti K."/>
            <person name="Haridas S."/>
            <person name="Kuo A."/>
            <person name="Salamov A."/>
            <person name="Ahrendt S.R."/>
            <person name="Lipzen A."/>
            <person name="Sullivan W."/>
            <person name="Andreopoulos W.B."/>
            <person name="Clum A."/>
            <person name="Lindquist E."/>
            <person name="Daum C."/>
            <person name="Ramamoorthy G.K."/>
            <person name="Gryganskyi A."/>
            <person name="Culley D."/>
            <person name="Magnuson J.K."/>
            <person name="James T.Y."/>
            <person name="O'Malley M.A."/>
            <person name="Stajich J.E."/>
            <person name="Spatafora J.W."/>
            <person name="Visel A."/>
            <person name="Grigoriev I.V."/>
        </authorList>
    </citation>
    <scope>NUCLEOTIDE SEQUENCE [LARGE SCALE GENOMIC DNA]</scope>
    <source>
        <strain evidence="3 4">NRRL 3116</strain>
    </source>
</reference>
<dbReference type="OrthoDB" id="427480at2759"/>
<evidence type="ECO:0000256" key="1">
    <source>
        <dbReference type="ARBA" id="ARBA00009670"/>
    </source>
</evidence>
<comment type="caution">
    <text evidence="3">The sequence shown here is derived from an EMBL/GenBank/DDBJ whole genome shotgun (WGS) entry which is preliminary data.</text>
</comment>
<dbReference type="InParanoid" id="A0A1Y2GAB3"/>
<feature type="domain" description="ABC1 atypical kinase-like" evidence="2">
    <location>
        <begin position="72"/>
        <end position="316"/>
    </location>
</feature>
<evidence type="ECO:0000313" key="3">
    <source>
        <dbReference type="EMBL" id="ORZ05505.1"/>
    </source>
</evidence>
<dbReference type="GeneID" id="33568710"/>
<organism evidence="3 4">
    <name type="scientific">Lobosporangium transversale</name>
    <dbReference type="NCBI Taxonomy" id="64571"/>
    <lineage>
        <taxon>Eukaryota</taxon>
        <taxon>Fungi</taxon>
        <taxon>Fungi incertae sedis</taxon>
        <taxon>Mucoromycota</taxon>
        <taxon>Mortierellomycotina</taxon>
        <taxon>Mortierellomycetes</taxon>
        <taxon>Mortierellales</taxon>
        <taxon>Mortierellaceae</taxon>
        <taxon>Lobosporangium</taxon>
    </lineage>
</organism>
<dbReference type="CDD" id="cd13969">
    <property type="entry name" value="ADCK1-like"/>
    <property type="match status" value="1"/>
</dbReference>
<evidence type="ECO:0000259" key="2">
    <source>
        <dbReference type="Pfam" id="PF03109"/>
    </source>
</evidence>
<dbReference type="InterPro" id="IPR051130">
    <property type="entry name" value="Mito_struct-func_regulator"/>
</dbReference>
<dbReference type="Gene3D" id="1.10.510.10">
    <property type="entry name" value="Transferase(Phosphotransferase) domain 1"/>
    <property type="match status" value="1"/>
</dbReference>
<dbReference type="PANTHER" id="PTHR43173">
    <property type="entry name" value="ABC1 FAMILY PROTEIN"/>
    <property type="match status" value="1"/>
</dbReference>
<keyword evidence="4" id="KW-1185">Reference proteome</keyword>
<dbReference type="InterPro" id="IPR011009">
    <property type="entry name" value="Kinase-like_dom_sf"/>
</dbReference>
<comment type="similarity">
    <text evidence="1">Belongs to the protein kinase superfamily. ADCK protein kinase family.</text>
</comment>
<sequence>MADYKILHLRYASEGYTSDKYKAERKVVHQRCADRLLRLCRLNTGIYCKAGQHVASLTYIVPQEYTDTLSVLQDRAPYKSMKEVEQVFLEEFNQRPSDLFREFAPEPMAAASLAQVHRAVTMDGRLAAVKVQYNNVSRLFLTDMWTMQTLSDMVGWLFPEFELSWIVEEFRQNLTSEFDFTNEARNAEATKERFRNRSDFYIPEIYWDLSSKKILTMEFINGIKVNDVEGLHKLGVSPKWVRNTLLEVFAEMIYHHGVVHCDPHPGNILITKDNFTGKCRFVLLDHGLYRTLDEGFRFNYCQMWRALILNDFKLLNRSSIAIGIPEEYIGFIPLIFIQRPVNSAQKIGESMTAEQKQEVRSTMKNVTMADFFEFLEVLPRDMLLVFRTINLTRGIHKQLGGENVERFHVNAMYATKGIWSETRIEEQERRRRREQRKQDRLNGRWGRLASWWYGVEDNWDENSSAATRAYGRQLGIGPRNRFYLFGDAPTLSRSVGYLWDSFWMRWRLWAVEGLLRIWIWWAGKDVAKVMN</sequence>
<dbReference type="RefSeq" id="XP_021877079.1">
    <property type="nucleotide sequence ID" value="XM_022026867.1"/>
</dbReference>
<dbReference type="AlphaFoldDB" id="A0A1Y2GAB3"/>
<dbReference type="PANTHER" id="PTHR43173:SF28">
    <property type="entry name" value="AARF DOMAIN CONTAINING KINASE 5"/>
    <property type="match status" value="1"/>
</dbReference>